<comment type="caution">
    <text evidence="2">The sequence shown here is derived from an EMBL/GenBank/DDBJ whole genome shotgun (WGS) entry which is preliminary data.</text>
</comment>
<feature type="transmembrane region" description="Helical" evidence="1">
    <location>
        <begin position="6"/>
        <end position="29"/>
    </location>
</feature>
<protein>
    <submittedName>
        <fullName evidence="2">Uncharacterized protein</fullName>
    </submittedName>
</protein>
<keyword evidence="1" id="KW-1133">Transmembrane helix</keyword>
<gene>
    <name evidence="2" type="ORF">GCM10023091_23720</name>
</gene>
<accession>A0ABP8LYE2</accession>
<dbReference type="Proteomes" id="UP001501508">
    <property type="component" value="Unassembled WGS sequence"/>
</dbReference>
<dbReference type="RefSeq" id="WP_345029336.1">
    <property type="nucleotide sequence ID" value="NZ_BAABEY010000024.1"/>
</dbReference>
<evidence type="ECO:0000313" key="2">
    <source>
        <dbReference type="EMBL" id="GAA4440292.1"/>
    </source>
</evidence>
<keyword evidence="1" id="KW-0812">Transmembrane</keyword>
<sequence>MAIKWVVFLPVILPLCVVFGALKGITLMVDKMAQQMLADIES</sequence>
<name>A0ABP8LYE2_9BACT</name>
<proteinExistence type="predicted"/>
<evidence type="ECO:0000256" key="1">
    <source>
        <dbReference type="SAM" id="Phobius"/>
    </source>
</evidence>
<keyword evidence="3" id="KW-1185">Reference proteome</keyword>
<dbReference type="EMBL" id="BAABEY010000024">
    <property type="protein sequence ID" value="GAA4440292.1"/>
    <property type="molecule type" value="Genomic_DNA"/>
</dbReference>
<organism evidence="2 3">
    <name type="scientific">Ravibacter arvi</name>
    <dbReference type="NCBI Taxonomy" id="2051041"/>
    <lineage>
        <taxon>Bacteria</taxon>
        <taxon>Pseudomonadati</taxon>
        <taxon>Bacteroidota</taxon>
        <taxon>Cytophagia</taxon>
        <taxon>Cytophagales</taxon>
        <taxon>Spirosomataceae</taxon>
        <taxon>Ravibacter</taxon>
    </lineage>
</organism>
<evidence type="ECO:0000313" key="3">
    <source>
        <dbReference type="Proteomes" id="UP001501508"/>
    </source>
</evidence>
<reference evidence="3" key="1">
    <citation type="journal article" date="2019" name="Int. J. Syst. Evol. Microbiol.">
        <title>The Global Catalogue of Microorganisms (GCM) 10K type strain sequencing project: providing services to taxonomists for standard genome sequencing and annotation.</title>
        <authorList>
            <consortium name="The Broad Institute Genomics Platform"/>
            <consortium name="The Broad Institute Genome Sequencing Center for Infectious Disease"/>
            <person name="Wu L."/>
            <person name="Ma J."/>
        </authorList>
    </citation>
    <scope>NUCLEOTIDE SEQUENCE [LARGE SCALE GENOMIC DNA]</scope>
    <source>
        <strain evidence="3">JCM 31920</strain>
    </source>
</reference>
<keyword evidence="1" id="KW-0472">Membrane</keyword>